<dbReference type="AlphaFoldDB" id="A0A139HIS9"/>
<evidence type="ECO:0000313" key="3">
    <source>
        <dbReference type="Proteomes" id="UP000073492"/>
    </source>
</evidence>
<dbReference type="CDD" id="cd06257">
    <property type="entry name" value="DnaJ"/>
    <property type="match status" value="1"/>
</dbReference>
<organism evidence="2 3">
    <name type="scientific">Pseudocercospora musae</name>
    <dbReference type="NCBI Taxonomy" id="113226"/>
    <lineage>
        <taxon>Eukaryota</taxon>
        <taxon>Fungi</taxon>
        <taxon>Dikarya</taxon>
        <taxon>Ascomycota</taxon>
        <taxon>Pezizomycotina</taxon>
        <taxon>Dothideomycetes</taxon>
        <taxon>Dothideomycetidae</taxon>
        <taxon>Mycosphaerellales</taxon>
        <taxon>Mycosphaerellaceae</taxon>
        <taxon>Pseudocercospora</taxon>
    </lineage>
</organism>
<feature type="domain" description="J" evidence="1">
    <location>
        <begin position="8"/>
        <end position="51"/>
    </location>
</feature>
<dbReference type="Proteomes" id="UP000073492">
    <property type="component" value="Unassembled WGS sequence"/>
</dbReference>
<evidence type="ECO:0000313" key="2">
    <source>
        <dbReference type="EMBL" id="KXT02398.1"/>
    </source>
</evidence>
<dbReference type="Gene3D" id="1.10.287.110">
    <property type="entry name" value="DnaJ domain"/>
    <property type="match status" value="1"/>
</dbReference>
<dbReference type="InterPro" id="IPR001623">
    <property type="entry name" value="DnaJ_domain"/>
</dbReference>
<accession>A0A139HIS9</accession>
<dbReference type="EMBL" id="LFZO01000625">
    <property type="protein sequence ID" value="KXT02398.1"/>
    <property type="molecule type" value="Genomic_DNA"/>
</dbReference>
<dbReference type="SUPFAM" id="SSF46565">
    <property type="entry name" value="Chaperone J-domain"/>
    <property type="match status" value="1"/>
</dbReference>
<evidence type="ECO:0000259" key="1">
    <source>
        <dbReference type="Pfam" id="PF00226"/>
    </source>
</evidence>
<name>A0A139HIS9_9PEZI</name>
<dbReference type="Pfam" id="PF00226">
    <property type="entry name" value="DnaJ"/>
    <property type="match status" value="1"/>
</dbReference>
<comment type="caution">
    <text evidence="2">The sequence shown here is derived from an EMBL/GenBank/DDBJ whole genome shotgun (WGS) entry which is preliminary data.</text>
</comment>
<proteinExistence type="predicted"/>
<keyword evidence="3" id="KW-1185">Reference proteome</keyword>
<protein>
    <recommendedName>
        <fullName evidence="1">J domain-containing protein</fullName>
    </recommendedName>
</protein>
<dbReference type="OrthoDB" id="445556at2759"/>
<reference evidence="2 3" key="1">
    <citation type="submission" date="2015-07" db="EMBL/GenBank/DDBJ databases">
        <title>Comparative genomics of the Sigatoka disease complex on banana suggests a link between parallel evolutionary changes in Pseudocercospora fijiensis and Pseudocercospora eumusae and increased virulence on the banana host.</title>
        <authorList>
            <person name="Chang T.-C."/>
            <person name="Salvucci A."/>
            <person name="Crous P.W."/>
            <person name="Stergiopoulos I."/>
        </authorList>
    </citation>
    <scope>NUCLEOTIDE SEQUENCE [LARGE SCALE GENOMIC DNA]</scope>
    <source>
        <strain evidence="2 3">CBS 116634</strain>
    </source>
</reference>
<sequence length="138" mass="16167">MDEPEQQDHYAILSISVDATTKEIKSRARKLYLLHHLDKGGNPEQFCKLRKSLEMTKIDPYLMENTLTYGNPGERTIGVEKRARGKTRRFFEESMKKLNSVHKKLYGGLSRRKSAQYTNDCVRYKRKKNGRKQSEKNV</sequence>
<dbReference type="InterPro" id="IPR036869">
    <property type="entry name" value="J_dom_sf"/>
</dbReference>
<gene>
    <name evidence="2" type="ORF">AC579_3742</name>
</gene>